<feature type="transmembrane region" description="Helical" evidence="1">
    <location>
        <begin position="126"/>
        <end position="145"/>
    </location>
</feature>
<name>A0ABT3HLW4_9FLAO</name>
<evidence type="ECO:0000256" key="1">
    <source>
        <dbReference type="SAM" id="Phobius"/>
    </source>
</evidence>
<proteinExistence type="predicted"/>
<sequence>MSKFFDERKKLLEDVFEKASNNTTEKSFSGILKYLEYSLWDDYKISLSYKTFETYYNTLVIQEKDYNIKPRILDELSVYLGYNNFKEYCAEWKTVEYSISERISKVVIQIINKPILSMPEFIKNNGLGIMEVFLLVCIVTGSVVFSNNPKKKYGFANLLPKPECMYWNGSEYKLVDCDDKNPLYDNKIPVDEVELEFFKRILRKDTLTFENAVGKTWYSKFNGNVEFFTKDGVDPDTGRELKKSTSLMIEKYAGNQENDSIE</sequence>
<dbReference type="Proteomes" id="UP001163719">
    <property type="component" value="Unassembled WGS sequence"/>
</dbReference>
<keyword evidence="1" id="KW-1133">Transmembrane helix</keyword>
<evidence type="ECO:0000313" key="2">
    <source>
        <dbReference type="EMBL" id="MCW3160781.1"/>
    </source>
</evidence>
<comment type="caution">
    <text evidence="2">The sequence shown here is derived from an EMBL/GenBank/DDBJ whole genome shotgun (WGS) entry which is preliminary data.</text>
</comment>
<dbReference type="RefSeq" id="WP_264742730.1">
    <property type="nucleotide sequence ID" value="NZ_JAPDHV010000002.1"/>
</dbReference>
<evidence type="ECO:0008006" key="4">
    <source>
        <dbReference type="Google" id="ProtNLM"/>
    </source>
</evidence>
<reference evidence="2" key="1">
    <citation type="submission" date="2022-10" db="EMBL/GenBank/DDBJ databases">
        <title>Chryseobacterium babae sp. nov. isolated from the gut of the beetle Oryctes rhinoceros, and Chryseobacterium kimseyorum sp. nov., isolated from a stick insect rearing cage.</title>
        <authorList>
            <person name="Shelomi M."/>
            <person name="Han C.-J."/>
            <person name="Chen W.-M."/>
            <person name="Chen H.-K."/>
            <person name="Liaw S.-J."/>
            <person name="Muhle E."/>
            <person name="Clermont D."/>
        </authorList>
    </citation>
    <scope>NUCLEOTIDE SEQUENCE</scope>
    <source>
        <strain evidence="2">WLa1L2M3</strain>
    </source>
</reference>
<gene>
    <name evidence="2" type="ORF">OH806_05810</name>
</gene>
<protein>
    <recommendedName>
        <fullName evidence="4">YARHG domain-containing protein</fullName>
    </recommendedName>
</protein>
<keyword evidence="1" id="KW-0472">Membrane</keyword>
<keyword evidence="3" id="KW-1185">Reference proteome</keyword>
<keyword evidence="1" id="KW-0812">Transmembrane</keyword>
<accession>A0ABT3HLW4</accession>
<organism evidence="2 3">
    <name type="scientific">Chryseobacterium oryctis</name>
    <dbReference type="NCBI Taxonomy" id="2952618"/>
    <lineage>
        <taxon>Bacteria</taxon>
        <taxon>Pseudomonadati</taxon>
        <taxon>Bacteroidota</taxon>
        <taxon>Flavobacteriia</taxon>
        <taxon>Flavobacteriales</taxon>
        <taxon>Weeksellaceae</taxon>
        <taxon>Chryseobacterium group</taxon>
        <taxon>Chryseobacterium</taxon>
    </lineage>
</organism>
<evidence type="ECO:0000313" key="3">
    <source>
        <dbReference type="Proteomes" id="UP001163719"/>
    </source>
</evidence>
<dbReference type="EMBL" id="JAPDHV010000002">
    <property type="protein sequence ID" value="MCW3160781.1"/>
    <property type="molecule type" value="Genomic_DNA"/>
</dbReference>